<keyword evidence="1" id="KW-0575">Peroxidase</keyword>
<evidence type="ECO:0000256" key="1">
    <source>
        <dbReference type="ARBA" id="ARBA00022559"/>
    </source>
</evidence>
<dbReference type="GO" id="GO:0006979">
    <property type="term" value="P:response to oxidative stress"/>
    <property type="evidence" value="ECO:0007669"/>
    <property type="project" value="InterPro"/>
</dbReference>
<gene>
    <name evidence="3" type="ORF">NMOB1V02_LOCUS11005</name>
</gene>
<keyword evidence="1" id="KW-0560">Oxidoreductase</keyword>
<evidence type="ECO:0000256" key="2">
    <source>
        <dbReference type="PIRSR" id="PIRSR619791-2"/>
    </source>
</evidence>
<evidence type="ECO:0008006" key="5">
    <source>
        <dbReference type="Google" id="ProtNLM"/>
    </source>
</evidence>
<sequence>ETRHIIAAIIQHVTYNEFLPMVLGEDMMKIYGLLLEKEGYFESYDPTVDPSSSSAFITAAFRFGHSMVPSTIERWSPKHRFIGAQRLSELLRQPFDLFKGGWSDQYMSGLVNQVSQGMDEAMSQEVTNHLFQDPMAEFGLDLAALNIQRGRDHGLPSYNDFRQVCGMPRVASFPHLRRLMPNATAQRFGDIYASVDDFDLWSGGLGENPLPGSMVGPVFACLIALQFRDLRFGDRFWYENGNQLSSFTPGKFIPSSCQEEMREFSDFSLHFLPVM</sequence>
<keyword evidence="4" id="KW-1185">Reference proteome</keyword>
<dbReference type="EMBL" id="CAJPEX010005324">
    <property type="protein sequence ID" value="CAG0923541.1"/>
    <property type="molecule type" value="Genomic_DNA"/>
</dbReference>
<dbReference type="OrthoDB" id="823504at2759"/>
<dbReference type="Proteomes" id="UP000678499">
    <property type="component" value="Unassembled WGS sequence"/>
</dbReference>
<name>A0A7R9BY65_9CRUS</name>
<proteinExistence type="predicted"/>
<reference evidence="3" key="1">
    <citation type="submission" date="2020-11" db="EMBL/GenBank/DDBJ databases">
        <authorList>
            <person name="Tran Van P."/>
        </authorList>
    </citation>
    <scope>NUCLEOTIDE SEQUENCE</scope>
</reference>
<keyword evidence="2" id="KW-0479">Metal-binding</keyword>
<dbReference type="PANTHER" id="PTHR11475:SF106">
    <property type="entry name" value="CURLY SU"/>
    <property type="match status" value="1"/>
</dbReference>
<accession>A0A7R9BY65</accession>
<feature type="binding site" description="axial binding residue" evidence="2">
    <location>
        <position position="65"/>
    </location>
    <ligand>
        <name>heme b</name>
        <dbReference type="ChEBI" id="CHEBI:60344"/>
    </ligand>
    <ligandPart>
        <name>Fe</name>
        <dbReference type="ChEBI" id="CHEBI:18248"/>
    </ligandPart>
</feature>
<dbReference type="Pfam" id="PF03098">
    <property type="entry name" value="An_peroxidase"/>
    <property type="match status" value="1"/>
</dbReference>
<keyword evidence="2" id="KW-0349">Heme</keyword>
<dbReference type="GO" id="GO:0004601">
    <property type="term" value="F:peroxidase activity"/>
    <property type="evidence" value="ECO:0007669"/>
    <property type="project" value="UniProtKB-KW"/>
</dbReference>
<protein>
    <recommendedName>
        <fullName evidence="5">Peroxidase</fullName>
    </recommendedName>
</protein>
<keyword evidence="2" id="KW-0408">Iron</keyword>
<feature type="non-terminal residue" evidence="3">
    <location>
        <position position="1"/>
    </location>
</feature>
<evidence type="ECO:0000313" key="3">
    <source>
        <dbReference type="EMBL" id="CAD7283389.1"/>
    </source>
</evidence>
<organism evidence="3">
    <name type="scientific">Notodromas monacha</name>
    <dbReference type="NCBI Taxonomy" id="399045"/>
    <lineage>
        <taxon>Eukaryota</taxon>
        <taxon>Metazoa</taxon>
        <taxon>Ecdysozoa</taxon>
        <taxon>Arthropoda</taxon>
        <taxon>Crustacea</taxon>
        <taxon>Oligostraca</taxon>
        <taxon>Ostracoda</taxon>
        <taxon>Podocopa</taxon>
        <taxon>Podocopida</taxon>
        <taxon>Cypridocopina</taxon>
        <taxon>Cypridoidea</taxon>
        <taxon>Cyprididae</taxon>
        <taxon>Notodromas</taxon>
    </lineage>
</organism>
<dbReference type="PANTHER" id="PTHR11475">
    <property type="entry name" value="OXIDASE/PEROXIDASE"/>
    <property type="match status" value="1"/>
</dbReference>
<dbReference type="PROSITE" id="PS50292">
    <property type="entry name" value="PEROXIDASE_3"/>
    <property type="match status" value="1"/>
</dbReference>
<dbReference type="Gene3D" id="1.10.640.10">
    <property type="entry name" value="Haem peroxidase domain superfamily, animal type"/>
    <property type="match status" value="1"/>
</dbReference>
<evidence type="ECO:0000313" key="4">
    <source>
        <dbReference type="Proteomes" id="UP000678499"/>
    </source>
</evidence>
<dbReference type="InterPro" id="IPR037120">
    <property type="entry name" value="Haem_peroxidase_sf_animal"/>
</dbReference>
<dbReference type="AlphaFoldDB" id="A0A7R9BY65"/>
<dbReference type="SUPFAM" id="SSF48113">
    <property type="entry name" value="Heme-dependent peroxidases"/>
    <property type="match status" value="1"/>
</dbReference>
<dbReference type="InterPro" id="IPR010255">
    <property type="entry name" value="Haem_peroxidase_sf"/>
</dbReference>
<dbReference type="GO" id="GO:0046872">
    <property type="term" value="F:metal ion binding"/>
    <property type="evidence" value="ECO:0007669"/>
    <property type="project" value="UniProtKB-KW"/>
</dbReference>
<dbReference type="GO" id="GO:0020037">
    <property type="term" value="F:heme binding"/>
    <property type="evidence" value="ECO:0007669"/>
    <property type="project" value="InterPro"/>
</dbReference>
<dbReference type="EMBL" id="OA887361">
    <property type="protein sequence ID" value="CAD7283389.1"/>
    <property type="molecule type" value="Genomic_DNA"/>
</dbReference>
<dbReference type="InterPro" id="IPR019791">
    <property type="entry name" value="Haem_peroxidase_animal"/>
</dbReference>